<accession>A0ABV9YXJ3</accession>
<evidence type="ECO:0000256" key="2">
    <source>
        <dbReference type="ARBA" id="ARBA00009477"/>
    </source>
</evidence>
<dbReference type="Pfam" id="PF25917">
    <property type="entry name" value="BSH_RND"/>
    <property type="match status" value="1"/>
</dbReference>
<dbReference type="Pfam" id="PF25876">
    <property type="entry name" value="HH_MFP_RND"/>
    <property type="match status" value="1"/>
</dbReference>
<feature type="domain" description="Multidrug resistance protein MdtA-like C-terminal permuted SH3" evidence="8">
    <location>
        <begin position="297"/>
        <end position="354"/>
    </location>
</feature>
<feature type="chain" id="PRO_5047225310" evidence="4">
    <location>
        <begin position="24"/>
        <end position="383"/>
    </location>
</feature>
<evidence type="ECO:0000259" key="8">
    <source>
        <dbReference type="Pfam" id="PF25967"/>
    </source>
</evidence>
<keyword evidence="10" id="KW-1185">Reference proteome</keyword>
<dbReference type="InterPro" id="IPR058625">
    <property type="entry name" value="MdtA-like_BSH"/>
</dbReference>
<protein>
    <submittedName>
        <fullName evidence="9">Efflux RND transporter periplasmic adaptor subunit</fullName>
    </submittedName>
</protein>
<dbReference type="InterPro" id="IPR058624">
    <property type="entry name" value="MdtA-like_HH"/>
</dbReference>
<keyword evidence="3" id="KW-0175">Coiled coil</keyword>
<feature type="coiled-coil region" evidence="3">
    <location>
        <begin position="96"/>
        <end position="161"/>
    </location>
</feature>
<dbReference type="Gene3D" id="2.40.30.170">
    <property type="match status" value="1"/>
</dbReference>
<gene>
    <name evidence="9" type="ORF">ACFPFW_00760</name>
</gene>
<dbReference type="SUPFAM" id="SSF111369">
    <property type="entry name" value="HlyD-like secretion proteins"/>
    <property type="match status" value="1"/>
</dbReference>
<evidence type="ECO:0000259" key="5">
    <source>
        <dbReference type="Pfam" id="PF25876"/>
    </source>
</evidence>
<comment type="caution">
    <text evidence="9">The sequence shown here is derived from an EMBL/GenBank/DDBJ whole genome shotgun (WGS) entry which is preliminary data.</text>
</comment>
<dbReference type="Pfam" id="PF25944">
    <property type="entry name" value="Beta-barrel_RND"/>
    <property type="match status" value="1"/>
</dbReference>
<proteinExistence type="inferred from homology"/>
<evidence type="ECO:0000259" key="7">
    <source>
        <dbReference type="Pfam" id="PF25944"/>
    </source>
</evidence>
<evidence type="ECO:0000256" key="1">
    <source>
        <dbReference type="ARBA" id="ARBA00004196"/>
    </source>
</evidence>
<feature type="signal peptide" evidence="4">
    <location>
        <begin position="1"/>
        <end position="23"/>
    </location>
</feature>
<dbReference type="Proteomes" id="UP001595796">
    <property type="component" value="Unassembled WGS sequence"/>
</dbReference>
<dbReference type="PANTHER" id="PTHR30158">
    <property type="entry name" value="ACRA/E-RELATED COMPONENT OF DRUG EFFLUX TRANSPORTER"/>
    <property type="match status" value="1"/>
</dbReference>
<feature type="domain" description="Multidrug resistance protein MdtA-like alpha-helical hairpin" evidence="5">
    <location>
        <begin position="96"/>
        <end position="165"/>
    </location>
</feature>
<dbReference type="Gene3D" id="2.40.420.20">
    <property type="match status" value="1"/>
</dbReference>
<dbReference type="Pfam" id="PF25967">
    <property type="entry name" value="RND-MFP_C"/>
    <property type="match status" value="1"/>
</dbReference>
<evidence type="ECO:0000313" key="9">
    <source>
        <dbReference type="EMBL" id="MFC5066542.1"/>
    </source>
</evidence>
<dbReference type="Gene3D" id="1.10.287.470">
    <property type="entry name" value="Helix hairpin bin"/>
    <property type="match status" value="1"/>
</dbReference>
<feature type="domain" description="Multidrug resistance protein MdtA-like beta-barrel" evidence="7">
    <location>
        <begin position="201"/>
        <end position="289"/>
    </location>
</feature>
<evidence type="ECO:0000256" key="3">
    <source>
        <dbReference type="SAM" id="Coils"/>
    </source>
</evidence>
<comment type="similarity">
    <text evidence="2">Belongs to the membrane fusion protein (MFP) (TC 8.A.1) family.</text>
</comment>
<sequence>MPGFSALGISLGWLGLVAASASAAEAPLPAVGVTPVLVRDVSPGTEFVGRVEAQNSVDVRARVEGFVQERPFQEGQLIQQGQVLFIIETTAYEAALAVTKATLASAQATLQEAEQRFQRNQELRRTNAIAQATLDEAVAARDVAQANVKSAEASVRQAQLNLDYTTIRAPISGRVGRAAFSVGSLVGPTSEPLARVVQVDPIRVVFSVSDRTILELRTQAGDLSEDELSKRFVPTVRFPTGVAYEPTGEIEFFGNEFDPQTGTIPIWARFANSRAMLVPGQFVTVSVQRAEPMRRPVVPIGAVEQDRDGRFVLVLEHGDRVGIRRIRVGAQIGQYWTVEEGLGGGESLIVQGLQNVRPGTVVRPIVSENAADNDAPVAGAGGP</sequence>
<dbReference type="NCBIfam" id="TIGR01730">
    <property type="entry name" value="RND_mfp"/>
    <property type="match status" value="1"/>
</dbReference>
<evidence type="ECO:0000256" key="4">
    <source>
        <dbReference type="SAM" id="SignalP"/>
    </source>
</evidence>
<dbReference type="PANTHER" id="PTHR30158:SF3">
    <property type="entry name" value="MULTIDRUG EFFLUX PUMP SUBUNIT ACRA-RELATED"/>
    <property type="match status" value="1"/>
</dbReference>
<reference evidence="10" key="1">
    <citation type="journal article" date="2019" name="Int. J. Syst. Evol. Microbiol.">
        <title>The Global Catalogue of Microorganisms (GCM) 10K type strain sequencing project: providing services to taxonomists for standard genome sequencing and annotation.</title>
        <authorList>
            <consortium name="The Broad Institute Genomics Platform"/>
            <consortium name="The Broad Institute Genome Sequencing Center for Infectious Disease"/>
            <person name="Wu L."/>
            <person name="Ma J."/>
        </authorList>
    </citation>
    <scope>NUCLEOTIDE SEQUENCE [LARGE SCALE GENOMIC DNA]</scope>
    <source>
        <strain evidence="10">CGMCC 1.16444</strain>
    </source>
</reference>
<feature type="domain" description="Multidrug resistance protein MdtA-like barrel-sandwich hybrid" evidence="6">
    <location>
        <begin position="55"/>
        <end position="187"/>
    </location>
</feature>
<name>A0ABV9YXJ3_9HYPH</name>
<dbReference type="EMBL" id="JBHSJF010000001">
    <property type="protein sequence ID" value="MFC5066542.1"/>
    <property type="molecule type" value="Genomic_DNA"/>
</dbReference>
<keyword evidence="4" id="KW-0732">Signal</keyword>
<dbReference type="InterPro" id="IPR006143">
    <property type="entry name" value="RND_pump_MFP"/>
</dbReference>
<evidence type="ECO:0000259" key="6">
    <source>
        <dbReference type="Pfam" id="PF25917"/>
    </source>
</evidence>
<dbReference type="Gene3D" id="2.40.50.100">
    <property type="match status" value="1"/>
</dbReference>
<dbReference type="RefSeq" id="WP_114955328.1">
    <property type="nucleotide sequence ID" value="NZ_JBHSJF010000001.1"/>
</dbReference>
<organism evidence="9 10">
    <name type="scientific">Flaviflagellibacter deserti</name>
    <dbReference type="NCBI Taxonomy" id="2267266"/>
    <lineage>
        <taxon>Bacteria</taxon>
        <taxon>Pseudomonadati</taxon>
        <taxon>Pseudomonadota</taxon>
        <taxon>Alphaproteobacteria</taxon>
        <taxon>Hyphomicrobiales</taxon>
        <taxon>Flaviflagellibacter</taxon>
    </lineage>
</organism>
<dbReference type="InterPro" id="IPR058627">
    <property type="entry name" value="MdtA-like_C"/>
</dbReference>
<comment type="subcellular location">
    <subcellularLocation>
        <location evidence="1">Cell envelope</location>
    </subcellularLocation>
</comment>
<evidence type="ECO:0000313" key="10">
    <source>
        <dbReference type="Proteomes" id="UP001595796"/>
    </source>
</evidence>
<dbReference type="InterPro" id="IPR058626">
    <property type="entry name" value="MdtA-like_b-barrel"/>
</dbReference>